<evidence type="ECO:0000313" key="6">
    <source>
        <dbReference type="Proteomes" id="UP000501802"/>
    </source>
</evidence>
<feature type="domain" description="Ketoreductase" evidence="4">
    <location>
        <begin position="58"/>
        <end position="238"/>
    </location>
</feature>
<dbReference type="PANTHER" id="PTHR44196">
    <property type="entry name" value="DEHYDROGENASE/REDUCTASE SDR FAMILY MEMBER 7B"/>
    <property type="match status" value="1"/>
</dbReference>
<keyword evidence="2" id="KW-0560">Oxidoreductase</keyword>
<dbReference type="InterPro" id="IPR057326">
    <property type="entry name" value="KR_dom"/>
</dbReference>
<dbReference type="KEGG" id="spib:G8759_06570"/>
<protein>
    <submittedName>
        <fullName evidence="5">SDR family oxidoreductase</fullName>
    </submittedName>
</protein>
<dbReference type="PRINTS" id="PR00080">
    <property type="entry name" value="SDRFAMILY"/>
</dbReference>
<keyword evidence="6" id="KW-1185">Reference proteome</keyword>
<dbReference type="PRINTS" id="PR00081">
    <property type="entry name" value="GDHRDH"/>
</dbReference>
<organism evidence="5 6">
    <name type="scientific">Spirosoma aureum</name>
    <dbReference type="NCBI Taxonomy" id="2692134"/>
    <lineage>
        <taxon>Bacteria</taxon>
        <taxon>Pseudomonadati</taxon>
        <taxon>Bacteroidota</taxon>
        <taxon>Cytophagia</taxon>
        <taxon>Cytophagales</taxon>
        <taxon>Cytophagaceae</taxon>
        <taxon>Spirosoma</taxon>
    </lineage>
</organism>
<accession>A0A6G9AJF5</accession>
<dbReference type="InterPro" id="IPR036291">
    <property type="entry name" value="NAD(P)-bd_dom_sf"/>
</dbReference>
<gene>
    <name evidence="5" type="ORF">G8759_06570</name>
</gene>
<evidence type="ECO:0000256" key="3">
    <source>
        <dbReference type="RuleBase" id="RU000363"/>
    </source>
</evidence>
<name>A0A6G9AJF5_9BACT</name>
<evidence type="ECO:0000256" key="1">
    <source>
        <dbReference type="ARBA" id="ARBA00006484"/>
    </source>
</evidence>
<dbReference type="AlphaFoldDB" id="A0A6G9AJF5"/>
<dbReference type="GO" id="GO:0016020">
    <property type="term" value="C:membrane"/>
    <property type="evidence" value="ECO:0007669"/>
    <property type="project" value="TreeGrafter"/>
</dbReference>
<reference evidence="5 6" key="1">
    <citation type="submission" date="2020-03" db="EMBL/GenBank/DDBJ databases">
        <authorList>
            <person name="Kim M.K."/>
        </authorList>
    </citation>
    <scope>NUCLEOTIDE SEQUENCE [LARGE SCALE GENOMIC DNA]</scope>
    <source>
        <strain evidence="5 6">BT328</strain>
    </source>
</reference>
<dbReference type="SMART" id="SM00822">
    <property type="entry name" value="PKS_KR"/>
    <property type="match status" value="1"/>
</dbReference>
<sequence length="321" mass="35377">MHSTYPRLQSGSLLGRLLTGSEPIITSKRVNIAANPIFSEQQKLKKSSSGASALFAGKVAIVTGSESGIGRATARELCQQGASVVLNGLHLDRLEQTRIDFQREGHQVVSCLADVTDFAQCELLISTAIKAFGRIDILVTNASISMRAYFVDLAPDIFQRVLDSNVYGSVYPLKAALPYLIQSAGSVTFISSISALNGMPSGSAYCAGKAALVNLAHTLQLELHPTGIHFGVVHIGFTENDPDKRVLDGHGNPVPIAYRNPRWQMTQTEVARALLKHIHRRRKKTILSPTGKLNYFMNRYFPRLADRIVLWTMKNWAHFYE</sequence>
<evidence type="ECO:0000256" key="2">
    <source>
        <dbReference type="ARBA" id="ARBA00023002"/>
    </source>
</evidence>
<dbReference type="EMBL" id="CP050063">
    <property type="protein sequence ID" value="QIP12313.1"/>
    <property type="molecule type" value="Genomic_DNA"/>
</dbReference>
<proteinExistence type="inferred from homology"/>
<dbReference type="NCBIfam" id="NF004825">
    <property type="entry name" value="PRK06181.1"/>
    <property type="match status" value="1"/>
</dbReference>
<dbReference type="PROSITE" id="PS00061">
    <property type="entry name" value="ADH_SHORT"/>
    <property type="match status" value="1"/>
</dbReference>
<comment type="similarity">
    <text evidence="1 3">Belongs to the short-chain dehydrogenases/reductases (SDR) family.</text>
</comment>
<dbReference type="Pfam" id="PF00106">
    <property type="entry name" value="adh_short"/>
    <property type="match status" value="1"/>
</dbReference>
<dbReference type="InterPro" id="IPR002347">
    <property type="entry name" value="SDR_fam"/>
</dbReference>
<evidence type="ECO:0000313" key="5">
    <source>
        <dbReference type="EMBL" id="QIP12313.1"/>
    </source>
</evidence>
<dbReference type="Proteomes" id="UP000501802">
    <property type="component" value="Chromosome"/>
</dbReference>
<dbReference type="SUPFAM" id="SSF51735">
    <property type="entry name" value="NAD(P)-binding Rossmann-fold domains"/>
    <property type="match status" value="1"/>
</dbReference>
<dbReference type="InterPro" id="IPR020904">
    <property type="entry name" value="Sc_DH/Rdtase_CS"/>
</dbReference>
<dbReference type="Gene3D" id="3.40.50.720">
    <property type="entry name" value="NAD(P)-binding Rossmann-like Domain"/>
    <property type="match status" value="1"/>
</dbReference>
<dbReference type="GO" id="GO:0016491">
    <property type="term" value="F:oxidoreductase activity"/>
    <property type="evidence" value="ECO:0007669"/>
    <property type="project" value="UniProtKB-KW"/>
</dbReference>
<dbReference type="PANTHER" id="PTHR44196:SF1">
    <property type="entry name" value="DEHYDROGENASE_REDUCTASE SDR FAMILY MEMBER 7B"/>
    <property type="match status" value="1"/>
</dbReference>
<evidence type="ECO:0000259" key="4">
    <source>
        <dbReference type="SMART" id="SM00822"/>
    </source>
</evidence>